<dbReference type="InterPro" id="IPR000276">
    <property type="entry name" value="GPCR_Rhodpsn"/>
</dbReference>
<dbReference type="GO" id="GO:0004930">
    <property type="term" value="F:G protein-coupled receptor activity"/>
    <property type="evidence" value="ECO:0007669"/>
    <property type="project" value="InterPro"/>
</dbReference>
<reference evidence="7" key="1">
    <citation type="submission" date="2020-10" db="EMBL/GenBank/DDBJ databases">
        <authorList>
            <person name="Kikuchi T."/>
        </authorList>
    </citation>
    <scope>NUCLEOTIDE SEQUENCE</scope>
    <source>
        <strain evidence="7">NKZ352</strain>
    </source>
</reference>
<dbReference type="Gene3D" id="1.20.1070.10">
    <property type="entry name" value="Rhodopsin 7-helix transmembrane proteins"/>
    <property type="match status" value="1"/>
</dbReference>
<feature type="transmembrane region" description="Helical" evidence="5">
    <location>
        <begin position="50"/>
        <end position="71"/>
    </location>
</feature>
<dbReference type="Proteomes" id="UP000835052">
    <property type="component" value="Unassembled WGS sequence"/>
</dbReference>
<name>A0A8S1HDK4_9PELO</name>
<evidence type="ECO:0000256" key="4">
    <source>
        <dbReference type="ARBA" id="ARBA00023136"/>
    </source>
</evidence>
<keyword evidence="2 5" id="KW-0812">Transmembrane</keyword>
<feature type="transmembrane region" description="Helical" evidence="5">
    <location>
        <begin position="77"/>
        <end position="95"/>
    </location>
</feature>
<proteinExistence type="predicted"/>
<keyword evidence="4 5" id="KW-0472">Membrane</keyword>
<feature type="transmembrane region" description="Helical" evidence="5">
    <location>
        <begin position="17"/>
        <end position="38"/>
    </location>
</feature>
<dbReference type="GO" id="GO:0016020">
    <property type="term" value="C:membrane"/>
    <property type="evidence" value="ECO:0007669"/>
    <property type="project" value="UniProtKB-SubCell"/>
</dbReference>
<comment type="subcellular location">
    <subcellularLocation>
        <location evidence="1">Membrane</location>
    </subcellularLocation>
</comment>
<accession>A0A8S1HDK4</accession>
<feature type="transmembrane region" description="Helical" evidence="5">
    <location>
        <begin position="191"/>
        <end position="211"/>
    </location>
</feature>
<gene>
    <name evidence="7" type="ORF">CAUJ_LOCUS8277</name>
</gene>
<evidence type="ECO:0000259" key="6">
    <source>
        <dbReference type="PROSITE" id="PS50262"/>
    </source>
</evidence>
<evidence type="ECO:0000256" key="2">
    <source>
        <dbReference type="ARBA" id="ARBA00022692"/>
    </source>
</evidence>
<evidence type="ECO:0000256" key="5">
    <source>
        <dbReference type="SAM" id="Phobius"/>
    </source>
</evidence>
<dbReference type="PANTHER" id="PTHR24224">
    <property type="entry name" value="CARDIOACCELERATORY PEPTIDE RECEPTOR-RELATED"/>
    <property type="match status" value="1"/>
</dbReference>
<feature type="transmembrane region" description="Helical" evidence="5">
    <location>
        <begin position="256"/>
        <end position="275"/>
    </location>
</feature>
<dbReference type="Pfam" id="PF00001">
    <property type="entry name" value="7tm_1"/>
    <property type="match status" value="1"/>
</dbReference>
<evidence type="ECO:0000256" key="1">
    <source>
        <dbReference type="ARBA" id="ARBA00004370"/>
    </source>
</evidence>
<keyword evidence="3 5" id="KW-1133">Transmembrane helix</keyword>
<feature type="transmembrane region" description="Helical" evidence="5">
    <location>
        <begin position="134"/>
        <end position="153"/>
    </location>
</feature>
<dbReference type="EMBL" id="CAJGYM010000027">
    <property type="protein sequence ID" value="CAD6192358.1"/>
    <property type="molecule type" value="Genomic_DNA"/>
</dbReference>
<dbReference type="AlphaFoldDB" id="A0A8S1HDK4"/>
<protein>
    <recommendedName>
        <fullName evidence="6">G-protein coupled receptors family 1 profile domain-containing protein</fullName>
    </recommendedName>
</protein>
<keyword evidence="8" id="KW-1185">Reference proteome</keyword>
<dbReference type="PANTHER" id="PTHR24224:SF3">
    <property type="entry name" value="G-PROTEIN COUPLED RECEPTORS FAMILY 1 PROFILE DOMAIN-CONTAINING PROTEIN"/>
    <property type="match status" value="1"/>
</dbReference>
<dbReference type="InterPro" id="IPR017452">
    <property type="entry name" value="GPCR_Rhodpsn_7TM"/>
</dbReference>
<evidence type="ECO:0000256" key="3">
    <source>
        <dbReference type="ARBA" id="ARBA00022989"/>
    </source>
</evidence>
<comment type="caution">
    <text evidence="7">The sequence shown here is derived from an EMBL/GenBank/DDBJ whole genome shotgun (WGS) entry which is preliminary data.</text>
</comment>
<feature type="domain" description="G-protein coupled receptors family 1 profile" evidence="6">
    <location>
        <begin position="30"/>
        <end position="279"/>
    </location>
</feature>
<evidence type="ECO:0000313" key="8">
    <source>
        <dbReference type="Proteomes" id="UP000835052"/>
    </source>
</evidence>
<feature type="transmembrane region" description="Helical" evidence="5">
    <location>
        <begin position="281"/>
        <end position="301"/>
    </location>
</feature>
<organism evidence="7 8">
    <name type="scientific">Caenorhabditis auriculariae</name>
    <dbReference type="NCBI Taxonomy" id="2777116"/>
    <lineage>
        <taxon>Eukaryota</taxon>
        <taxon>Metazoa</taxon>
        <taxon>Ecdysozoa</taxon>
        <taxon>Nematoda</taxon>
        <taxon>Chromadorea</taxon>
        <taxon>Rhabditida</taxon>
        <taxon>Rhabditina</taxon>
        <taxon>Rhabditomorpha</taxon>
        <taxon>Rhabditoidea</taxon>
        <taxon>Rhabditidae</taxon>
        <taxon>Peloderinae</taxon>
        <taxon>Caenorhabditis</taxon>
    </lineage>
</organism>
<sequence>MDDAELLLREWAMSSRLLYFSVLGVSSFTLPALVFSLASMKRLRKSNTKPFLCVIMVANIVLLTAVLTNVLSEQFNLFVGVVPGVIVCKLSTFLVNTSSSTIHWTWVAMYLQRFLHVFFPMRARRSLSGKSKNIIFAITLFSSLAEVWTLILMTEIRVPGEDDGQSGSYCAENPRIIGKETVKWVASVDCFLTFFLPLLLTVLTDMTVLVLRNPCQKNQFKLVSSKELGGCEKHECTMKIVSESNRKSAAKRRSLAIRRCFIAATITLLLNLPNYVLQIDAAVYVLYLLQFPTVPIHMLFLREDISRASRYRFHSEQVHLQFSDYYVHQFESRQDPP</sequence>
<dbReference type="OrthoDB" id="5841613at2759"/>
<evidence type="ECO:0000313" key="7">
    <source>
        <dbReference type="EMBL" id="CAD6192358.1"/>
    </source>
</evidence>
<dbReference type="InterPro" id="IPR052665">
    <property type="entry name" value="Neuropeptide-GPCR"/>
</dbReference>
<dbReference type="SUPFAM" id="SSF81321">
    <property type="entry name" value="Family A G protein-coupled receptor-like"/>
    <property type="match status" value="1"/>
</dbReference>
<dbReference type="PROSITE" id="PS50262">
    <property type="entry name" value="G_PROTEIN_RECEP_F1_2"/>
    <property type="match status" value="1"/>
</dbReference>